<feature type="region of interest" description="Disordered" evidence="1">
    <location>
        <begin position="64"/>
        <end position="85"/>
    </location>
</feature>
<dbReference type="AlphaFoldDB" id="A0A9J6AG91"/>
<feature type="compositionally biased region" description="Basic and acidic residues" evidence="1">
    <location>
        <begin position="73"/>
        <end position="85"/>
    </location>
</feature>
<reference evidence="2 3" key="1">
    <citation type="submission" date="2020-09" db="EMBL/GenBank/DDBJ databases">
        <title>De no assembly of potato wild relative species, Solanum commersonii.</title>
        <authorList>
            <person name="Cho K."/>
        </authorList>
    </citation>
    <scope>NUCLEOTIDE SEQUENCE [LARGE SCALE GENOMIC DNA]</scope>
    <source>
        <strain evidence="2">LZ3.2</strain>
        <tissue evidence="2">Leaf</tissue>
    </source>
</reference>
<dbReference type="EMBL" id="JACXVP010000002">
    <property type="protein sequence ID" value="KAG5623425.1"/>
    <property type="molecule type" value="Genomic_DNA"/>
</dbReference>
<evidence type="ECO:0000256" key="1">
    <source>
        <dbReference type="SAM" id="MobiDB-lite"/>
    </source>
</evidence>
<organism evidence="2 3">
    <name type="scientific">Solanum commersonii</name>
    <name type="common">Commerson's wild potato</name>
    <name type="synonym">Commerson's nightshade</name>
    <dbReference type="NCBI Taxonomy" id="4109"/>
    <lineage>
        <taxon>Eukaryota</taxon>
        <taxon>Viridiplantae</taxon>
        <taxon>Streptophyta</taxon>
        <taxon>Embryophyta</taxon>
        <taxon>Tracheophyta</taxon>
        <taxon>Spermatophyta</taxon>
        <taxon>Magnoliopsida</taxon>
        <taxon>eudicotyledons</taxon>
        <taxon>Gunneridae</taxon>
        <taxon>Pentapetalae</taxon>
        <taxon>asterids</taxon>
        <taxon>lamiids</taxon>
        <taxon>Solanales</taxon>
        <taxon>Solanaceae</taxon>
        <taxon>Solanoideae</taxon>
        <taxon>Solaneae</taxon>
        <taxon>Solanum</taxon>
    </lineage>
</organism>
<gene>
    <name evidence="2" type="ORF">H5410_008643</name>
</gene>
<accession>A0A9J6AG91</accession>
<comment type="caution">
    <text evidence="2">The sequence shown here is derived from an EMBL/GenBank/DDBJ whole genome shotgun (WGS) entry which is preliminary data.</text>
</comment>
<evidence type="ECO:0000313" key="2">
    <source>
        <dbReference type="EMBL" id="KAG5623425.1"/>
    </source>
</evidence>
<proteinExistence type="predicted"/>
<keyword evidence="3" id="KW-1185">Reference proteome</keyword>
<sequence>MHSCSMDMSLHPQKVHTLKGNEFRSLETVYWTRFQNPSFRPRSIHSFASTLLASSSSAKPGLLLLNGQSPAREGPERSFAWKEPA</sequence>
<protein>
    <submittedName>
        <fullName evidence="2">Uncharacterized protein</fullName>
    </submittedName>
</protein>
<evidence type="ECO:0000313" key="3">
    <source>
        <dbReference type="Proteomes" id="UP000824120"/>
    </source>
</evidence>
<dbReference type="Proteomes" id="UP000824120">
    <property type="component" value="Chromosome 2"/>
</dbReference>
<name>A0A9J6AG91_SOLCO</name>